<feature type="chain" id="PRO_5002133374" evidence="1">
    <location>
        <begin position="22"/>
        <end position="158"/>
    </location>
</feature>
<keyword evidence="4" id="KW-1185">Reference proteome</keyword>
<dbReference type="InterPro" id="IPR000866">
    <property type="entry name" value="AhpC/TSA"/>
</dbReference>
<evidence type="ECO:0000259" key="2">
    <source>
        <dbReference type="Pfam" id="PF00578"/>
    </source>
</evidence>
<organism evidence="3 4">
    <name type="scientific">Candidatus Methylopumilus turicensis</name>
    <dbReference type="NCBI Taxonomy" id="1581680"/>
    <lineage>
        <taxon>Bacteria</taxon>
        <taxon>Pseudomonadati</taxon>
        <taxon>Pseudomonadota</taxon>
        <taxon>Betaproteobacteria</taxon>
        <taxon>Nitrosomonadales</taxon>
        <taxon>Methylophilaceae</taxon>
        <taxon>Candidatus Methylopumilus</taxon>
    </lineage>
</organism>
<name>A0A0B7J176_9PROT</name>
<dbReference type="CDD" id="cd02966">
    <property type="entry name" value="TlpA_like_family"/>
    <property type="match status" value="1"/>
</dbReference>
<evidence type="ECO:0000256" key="1">
    <source>
        <dbReference type="SAM" id="SignalP"/>
    </source>
</evidence>
<dbReference type="KEGG" id="mbac:BN1209_1476"/>
<reference evidence="4" key="1">
    <citation type="submission" date="2014-12" db="EMBL/GenBank/DDBJ databases">
        <authorList>
            <person name="Salcher M.M."/>
        </authorList>
    </citation>
    <scope>NUCLEOTIDE SEQUENCE [LARGE SCALE GENOMIC DNA]</scope>
    <source>
        <strain evidence="4">MMS-10A-171</strain>
    </source>
</reference>
<dbReference type="EMBL" id="LN794158">
    <property type="protein sequence ID" value="CEN56513.1"/>
    <property type="molecule type" value="Genomic_DNA"/>
</dbReference>
<feature type="domain" description="Alkyl hydroperoxide reductase subunit C/ Thiol specific antioxidant" evidence="2">
    <location>
        <begin position="37"/>
        <end position="104"/>
    </location>
</feature>
<gene>
    <name evidence="3" type="ORF">BN1209_1476</name>
</gene>
<dbReference type="STRING" id="1581680.BN1209_1476"/>
<accession>A0A0B7J176</accession>
<feature type="signal peptide" evidence="1">
    <location>
        <begin position="1"/>
        <end position="21"/>
    </location>
</feature>
<dbReference type="InterPro" id="IPR036249">
    <property type="entry name" value="Thioredoxin-like_sf"/>
</dbReference>
<sequence length="158" mass="18182">MKQMLRLFLLLGLLLSHQVDAKPLKPFVGASRLAIEKAYQGQPLILAFWSLDCNYCLDELTTLGELVKQHPKVHLVLVNTDGLSTSQEVVNALKKIRLPVAYDAWQFSEPDEERLRYSVDKAWYGELPRTYYYDRSHQVKAISGSPDLLWLKSWASQF</sequence>
<keyword evidence="1" id="KW-0732">Signal</keyword>
<dbReference type="AlphaFoldDB" id="A0A0B7J176"/>
<proteinExistence type="predicted"/>
<dbReference type="HOGENOM" id="CLU_110678_0_0_4"/>
<dbReference type="Proteomes" id="UP000056322">
    <property type="component" value="Chromosome 1"/>
</dbReference>
<dbReference type="GO" id="GO:0016491">
    <property type="term" value="F:oxidoreductase activity"/>
    <property type="evidence" value="ECO:0007669"/>
    <property type="project" value="InterPro"/>
</dbReference>
<dbReference type="Pfam" id="PF00578">
    <property type="entry name" value="AhpC-TSA"/>
    <property type="match status" value="1"/>
</dbReference>
<dbReference type="SUPFAM" id="SSF52833">
    <property type="entry name" value="Thioredoxin-like"/>
    <property type="match status" value="1"/>
</dbReference>
<protein>
    <submittedName>
        <fullName evidence="3">Signal peptide protein</fullName>
    </submittedName>
</protein>
<evidence type="ECO:0000313" key="4">
    <source>
        <dbReference type="Proteomes" id="UP000056322"/>
    </source>
</evidence>
<dbReference type="GO" id="GO:0016209">
    <property type="term" value="F:antioxidant activity"/>
    <property type="evidence" value="ECO:0007669"/>
    <property type="project" value="InterPro"/>
</dbReference>
<dbReference type="Gene3D" id="3.40.30.10">
    <property type="entry name" value="Glutaredoxin"/>
    <property type="match status" value="1"/>
</dbReference>
<dbReference type="RefSeq" id="WP_052661124.1">
    <property type="nucleotide sequence ID" value="NZ_LN794158.1"/>
</dbReference>
<evidence type="ECO:0000313" key="3">
    <source>
        <dbReference type="EMBL" id="CEN56513.1"/>
    </source>
</evidence>